<accession>A0A0L0C881</accession>
<dbReference type="Proteomes" id="UP000037069">
    <property type="component" value="Unassembled WGS sequence"/>
</dbReference>
<evidence type="ECO:0000256" key="1">
    <source>
        <dbReference type="SAM" id="MobiDB-lite"/>
    </source>
</evidence>
<name>A0A0L0C881_LUCCU</name>
<comment type="caution">
    <text evidence="2">The sequence shown here is derived from an EMBL/GenBank/DDBJ whole genome shotgun (WGS) entry which is preliminary data.</text>
</comment>
<protein>
    <submittedName>
        <fullName evidence="2">Uncharacterized protein</fullName>
    </submittedName>
</protein>
<keyword evidence="3" id="KW-1185">Reference proteome</keyword>
<dbReference type="AlphaFoldDB" id="A0A0L0C881"/>
<feature type="region of interest" description="Disordered" evidence="1">
    <location>
        <begin position="42"/>
        <end position="65"/>
    </location>
</feature>
<gene>
    <name evidence="2" type="ORF">FF38_00814</name>
</gene>
<reference evidence="2 3" key="1">
    <citation type="journal article" date="2015" name="Nat. Commun.">
        <title>Lucilia cuprina genome unlocks parasitic fly biology to underpin future interventions.</title>
        <authorList>
            <person name="Anstead C.A."/>
            <person name="Korhonen P.K."/>
            <person name="Young N.D."/>
            <person name="Hall R.S."/>
            <person name="Jex A.R."/>
            <person name="Murali S.C."/>
            <person name="Hughes D.S."/>
            <person name="Lee S.F."/>
            <person name="Perry T."/>
            <person name="Stroehlein A.J."/>
            <person name="Ansell B.R."/>
            <person name="Breugelmans B."/>
            <person name="Hofmann A."/>
            <person name="Qu J."/>
            <person name="Dugan S."/>
            <person name="Lee S.L."/>
            <person name="Chao H."/>
            <person name="Dinh H."/>
            <person name="Han Y."/>
            <person name="Doddapaneni H.V."/>
            <person name="Worley K.C."/>
            <person name="Muzny D.M."/>
            <person name="Ioannidis P."/>
            <person name="Waterhouse R.M."/>
            <person name="Zdobnov E.M."/>
            <person name="James P.J."/>
            <person name="Bagnall N.H."/>
            <person name="Kotze A.C."/>
            <person name="Gibbs R.A."/>
            <person name="Richards S."/>
            <person name="Batterham P."/>
            <person name="Gasser R.B."/>
        </authorList>
    </citation>
    <scope>NUCLEOTIDE SEQUENCE [LARGE SCALE GENOMIC DNA]</scope>
    <source>
        <strain evidence="2 3">LS</strain>
        <tissue evidence="2">Full body</tissue>
    </source>
</reference>
<evidence type="ECO:0000313" key="3">
    <source>
        <dbReference type="Proteomes" id="UP000037069"/>
    </source>
</evidence>
<organism evidence="2 3">
    <name type="scientific">Lucilia cuprina</name>
    <name type="common">Green bottle fly</name>
    <name type="synonym">Australian sheep blowfly</name>
    <dbReference type="NCBI Taxonomy" id="7375"/>
    <lineage>
        <taxon>Eukaryota</taxon>
        <taxon>Metazoa</taxon>
        <taxon>Ecdysozoa</taxon>
        <taxon>Arthropoda</taxon>
        <taxon>Hexapoda</taxon>
        <taxon>Insecta</taxon>
        <taxon>Pterygota</taxon>
        <taxon>Neoptera</taxon>
        <taxon>Endopterygota</taxon>
        <taxon>Diptera</taxon>
        <taxon>Brachycera</taxon>
        <taxon>Muscomorpha</taxon>
        <taxon>Oestroidea</taxon>
        <taxon>Calliphoridae</taxon>
        <taxon>Luciliinae</taxon>
        <taxon>Lucilia</taxon>
    </lineage>
</organism>
<evidence type="ECO:0000313" key="2">
    <source>
        <dbReference type="EMBL" id="KNC28455.1"/>
    </source>
</evidence>
<sequence length="166" mass="18762">VPPSTNNNSNGRQSCTISPTNNYNNIQRLSCTVSPTTNYNNTQRLSCTVSPTSKNRPPTTNNNSSQLTEILNVLHKLEGHITVLNSKVDRLTVEVISIRSEVSTIKTKVYGDVCYSEFSVPQRPFETIQQNNEFTSKLENEETFKQFLLEKDVFRQPCGAVFVERN</sequence>
<dbReference type="OrthoDB" id="6605095at2759"/>
<dbReference type="EMBL" id="JRES01000768">
    <property type="protein sequence ID" value="KNC28455.1"/>
    <property type="molecule type" value="Genomic_DNA"/>
</dbReference>
<proteinExistence type="predicted"/>
<feature type="non-terminal residue" evidence="2">
    <location>
        <position position="1"/>
    </location>
</feature>